<proteinExistence type="predicted"/>
<gene>
    <name evidence="4" type="ORF">EJ995_06650</name>
</gene>
<dbReference type="GO" id="GO:0016616">
    <property type="term" value="F:oxidoreductase activity, acting on the CH-OH group of donors, NAD or NADP as acceptor"/>
    <property type="evidence" value="ECO:0007669"/>
    <property type="project" value="UniProtKB-ARBA"/>
</dbReference>
<keyword evidence="5" id="KW-1185">Reference proteome</keyword>
<keyword evidence="2" id="KW-0520">NAD</keyword>
<evidence type="ECO:0000256" key="1">
    <source>
        <dbReference type="ARBA" id="ARBA00023002"/>
    </source>
</evidence>
<dbReference type="InterPro" id="IPR006140">
    <property type="entry name" value="D-isomer_DH_NAD-bd"/>
</dbReference>
<dbReference type="InterPro" id="IPR036291">
    <property type="entry name" value="NAD(P)-bd_dom_sf"/>
</dbReference>
<dbReference type="SUPFAM" id="SSF51735">
    <property type="entry name" value="NAD(P)-binding Rossmann-fold domains"/>
    <property type="match status" value="1"/>
</dbReference>
<dbReference type="InterPro" id="IPR029753">
    <property type="entry name" value="D-isomer_DH_CS"/>
</dbReference>
<dbReference type="PROSITE" id="PS00671">
    <property type="entry name" value="D_2_HYDROXYACID_DH_3"/>
    <property type="match status" value="1"/>
</dbReference>
<keyword evidence="1" id="KW-0560">Oxidoreductase</keyword>
<evidence type="ECO:0000313" key="5">
    <source>
        <dbReference type="Proteomes" id="UP000279600"/>
    </source>
</evidence>
<organism evidence="4 5">
    <name type="scientific">Nonlabens ponticola</name>
    <dbReference type="NCBI Taxonomy" id="2496866"/>
    <lineage>
        <taxon>Bacteria</taxon>
        <taxon>Pseudomonadati</taxon>
        <taxon>Bacteroidota</taxon>
        <taxon>Flavobacteriia</taxon>
        <taxon>Flavobacteriales</taxon>
        <taxon>Flavobacteriaceae</taxon>
        <taxon>Nonlabens</taxon>
    </lineage>
</organism>
<evidence type="ECO:0000256" key="2">
    <source>
        <dbReference type="ARBA" id="ARBA00023027"/>
    </source>
</evidence>
<dbReference type="Gene3D" id="3.40.50.720">
    <property type="entry name" value="NAD(P)-binding Rossmann-like Domain"/>
    <property type="match status" value="2"/>
</dbReference>
<sequence length="308" mass="34217">MSILLIRNDQNYQPWIDAIQQVDTDLKVVTPETIQNRSEVTMALTWKAPAGSFEDLANLKVIGSMGAGVDHLFDDSTLPQGLTYTRIVDNNLSGDMAEFVLGLCMRHIKNFGFYQEQQVTKNWKPISYRRNKNVTVGIMGMGVLGKAVANLLISAGFKVCGWSQSAKRIDGVNTYKSDELNNFLSQCNILVCLLPLTDKTRGIINADLLSKLKQDCYLINVARGGHVVDDDLLTALENNQLSGAALDVFHEEPLPSDHPFWNRDDILITPHVASVSSPASVADQVVENYRLLQQGKALHNRVSIDQQY</sequence>
<dbReference type="SUPFAM" id="SSF52283">
    <property type="entry name" value="Formate/glycerate dehydrogenase catalytic domain-like"/>
    <property type="match status" value="1"/>
</dbReference>
<keyword evidence="4" id="KW-0670">Pyruvate</keyword>
<dbReference type="PANTHER" id="PTHR43333">
    <property type="entry name" value="2-HACID_DH_C DOMAIN-CONTAINING PROTEIN"/>
    <property type="match status" value="1"/>
</dbReference>
<dbReference type="OrthoDB" id="9805416at2"/>
<evidence type="ECO:0000259" key="3">
    <source>
        <dbReference type="Pfam" id="PF02826"/>
    </source>
</evidence>
<dbReference type="Proteomes" id="UP000279600">
    <property type="component" value="Chromosome"/>
</dbReference>
<dbReference type="AlphaFoldDB" id="A0A3S9MXC5"/>
<protein>
    <submittedName>
        <fullName evidence="4">Glyoxylate/hydroxypyruvate reductase A</fullName>
    </submittedName>
</protein>
<dbReference type="KEGG" id="noj:EJ995_06650"/>
<dbReference type="EMBL" id="CP034549">
    <property type="protein sequence ID" value="AZQ43926.1"/>
    <property type="molecule type" value="Genomic_DNA"/>
</dbReference>
<name>A0A3S9MXC5_9FLAO</name>
<accession>A0A3S9MXC5</accession>
<dbReference type="Pfam" id="PF02826">
    <property type="entry name" value="2-Hacid_dh_C"/>
    <property type="match status" value="1"/>
</dbReference>
<dbReference type="PANTHER" id="PTHR43333:SF1">
    <property type="entry name" value="D-ISOMER SPECIFIC 2-HYDROXYACID DEHYDROGENASE NAD-BINDING DOMAIN-CONTAINING PROTEIN"/>
    <property type="match status" value="1"/>
</dbReference>
<evidence type="ECO:0000313" key="4">
    <source>
        <dbReference type="EMBL" id="AZQ43926.1"/>
    </source>
</evidence>
<dbReference type="GO" id="GO:0051287">
    <property type="term" value="F:NAD binding"/>
    <property type="evidence" value="ECO:0007669"/>
    <property type="project" value="InterPro"/>
</dbReference>
<feature type="domain" description="D-isomer specific 2-hydroxyacid dehydrogenase NAD-binding" evidence="3">
    <location>
        <begin position="102"/>
        <end position="273"/>
    </location>
</feature>
<dbReference type="RefSeq" id="WP_126446852.1">
    <property type="nucleotide sequence ID" value="NZ_CP034549.1"/>
</dbReference>
<reference evidence="4 5" key="1">
    <citation type="submission" date="2018-12" db="EMBL/GenBank/DDBJ databases">
        <title>Complete genome of Nonlabens sp. MJ115.</title>
        <authorList>
            <person name="Choi H.S."/>
            <person name="Jung J."/>
        </authorList>
    </citation>
    <scope>NUCLEOTIDE SEQUENCE [LARGE SCALE GENOMIC DNA]</scope>
    <source>
        <strain evidence="4 5">MJ115</strain>
    </source>
</reference>
<dbReference type="CDD" id="cd12164">
    <property type="entry name" value="GDH_like_2"/>
    <property type="match status" value="1"/>
</dbReference>